<keyword evidence="2" id="KW-1185">Reference proteome</keyword>
<dbReference type="AlphaFoldDB" id="A0AAV2F728"/>
<reference evidence="1 2" key="1">
    <citation type="submission" date="2024-04" db="EMBL/GenBank/DDBJ databases">
        <authorList>
            <person name="Fracassetti M."/>
        </authorList>
    </citation>
    <scope>NUCLEOTIDE SEQUENCE [LARGE SCALE GENOMIC DNA]</scope>
</reference>
<evidence type="ECO:0000313" key="1">
    <source>
        <dbReference type="EMBL" id="CAL1394024.1"/>
    </source>
</evidence>
<dbReference type="EMBL" id="OZ034819">
    <property type="protein sequence ID" value="CAL1394024.1"/>
    <property type="molecule type" value="Genomic_DNA"/>
</dbReference>
<accession>A0AAV2F728</accession>
<dbReference type="Proteomes" id="UP001497516">
    <property type="component" value="Chromosome 6"/>
</dbReference>
<evidence type="ECO:0000313" key="2">
    <source>
        <dbReference type="Proteomes" id="UP001497516"/>
    </source>
</evidence>
<organism evidence="1 2">
    <name type="scientific">Linum trigynum</name>
    <dbReference type="NCBI Taxonomy" id="586398"/>
    <lineage>
        <taxon>Eukaryota</taxon>
        <taxon>Viridiplantae</taxon>
        <taxon>Streptophyta</taxon>
        <taxon>Embryophyta</taxon>
        <taxon>Tracheophyta</taxon>
        <taxon>Spermatophyta</taxon>
        <taxon>Magnoliopsida</taxon>
        <taxon>eudicotyledons</taxon>
        <taxon>Gunneridae</taxon>
        <taxon>Pentapetalae</taxon>
        <taxon>rosids</taxon>
        <taxon>fabids</taxon>
        <taxon>Malpighiales</taxon>
        <taxon>Linaceae</taxon>
        <taxon>Linum</taxon>
    </lineage>
</organism>
<gene>
    <name evidence="1" type="ORF">LTRI10_LOCUS34552</name>
</gene>
<name>A0AAV2F728_9ROSI</name>
<protein>
    <submittedName>
        <fullName evidence="1">Uncharacterized protein</fullName>
    </submittedName>
</protein>
<sequence length="71" mass="7895">MVAATEFVNLPCFEDGDVNLSSFDDGDDWICQHRASMEIEIWVVNAFSPSPIQPCFLRAVLNEIGIGGYGW</sequence>
<proteinExistence type="predicted"/>